<dbReference type="PROSITE" id="PS50082">
    <property type="entry name" value="WD_REPEATS_2"/>
    <property type="match status" value="1"/>
</dbReference>
<dbReference type="GO" id="GO:0030864">
    <property type="term" value="C:cortical actin cytoskeleton"/>
    <property type="evidence" value="ECO:0007669"/>
    <property type="project" value="TreeGrafter"/>
</dbReference>
<dbReference type="OrthoDB" id="2306at2759"/>
<dbReference type="PROSITE" id="PS50294">
    <property type="entry name" value="WD_REPEATS_REGION"/>
    <property type="match status" value="1"/>
</dbReference>
<dbReference type="EMBL" id="LSSK01000293">
    <property type="protein sequence ID" value="OMH83880.1"/>
    <property type="molecule type" value="Genomic_DNA"/>
</dbReference>
<dbReference type="InterPro" id="IPR036322">
    <property type="entry name" value="WD40_repeat_dom_sf"/>
</dbReference>
<evidence type="ECO:0000256" key="1">
    <source>
        <dbReference type="ARBA" id="ARBA00022574"/>
    </source>
</evidence>
<dbReference type="PANTHER" id="PTHR19856:SF0">
    <property type="entry name" value="WD REPEAT-CONTAINING PROTEIN 1"/>
    <property type="match status" value="1"/>
</dbReference>
<keyword evidence="6" id="KW-1185">Reference proteome</keyword>
<reference evidence="6" key="1">
    <citation type="submission" date="2017-01" db="EMBL/GenBank/DDBJ databases">
        <authorList>
            <person name="Wang Y."/>
            <person name="White M."/>
            <person name="Kvist S."/>
            <person name="Moncalvo J.-M."/>
        </authorList>
    </citation>
    <scope>NUCLEOTIDE SEQUENCE [LARGE SCALE GENOMIC DNA]</scope>
    <source>
        <strain evidence="6">COL-18-3</strain>
    </source>
</reference>
<protein>
    <submittedName>
        <fullName evidence="5">Actin-interacting protein 1</fullName>
    </submittedName>
</protein>
<dbReference type="GO" id="GO:0030042">
    <property type="term" value="P:actin filament depolymerization"/>
    <property type="evidence" value="ECO:0007669"/>
    <property type="project" value="TreeGrafter"/>
</dbReference>
<evidence type="ECO:0000256" key="2">
    <source>
        <dbReference type="ARBA" id="ARBA00022737"/>
    </source>
</evidence>
<dbReference type="InterPro" id="IPR001680">
    <property type="entry name" value="WD40_rpt"/>
</dbReference>
<evidence type="ECO:0000313" key="5">
    <source>
        <dbReference type="EMBL" id="OMH83880.1"/>
    </source>
</evidence>
<dbReference type="InterPro" id="IPR056151">
    <property type="entry name" value="Beta-prop_DCAF12"/>
</dbReference>
<dbReference type="GO" id="GO:0051015">
    <property type="term" value="F:actin filament binding"/>
    <property type="evidence" value="ECO:0007669"/>
    <property type="project" value="TreeGrafter"/>
</dbReference>
<dbReference type="Pfam" id="PF23760">
    <property type="entry name" value="Beta-prop_DCAF12"/>
    <property type="match status" value="1"/>
</dbReference>
<evidence type="ECO:0000256" key="3">
    <source>
        <dbReference type="PROSITE-ProRule" id="PRU00221"/>
    </source>
</evidence>
<feature type="repeat" description="WD" evidence="3">
    <location>
        <begin position="216"/>
        <end position="250"/>
    </location>
</feature>
<dbReference type="PANTHER" id="PTHR19856">
    <property type="entry name" value="WD-REPEATCONTAINING PROTEIN WDR1"/>
    <property type="match status" value="1"/>
</dbReference>
<keyword evidence="2" id="KW-0677">Repeat</keyword>
<name>A0A1R1PSC5_ZANCU</name>
<evidence type="ECO:0000259" key="4">
    <source>
        <dbReference type="Pfam" id="PF23760"/>
    </source>
</evidence>
<organism evidence="5 6">
    <name type="scientific">Zancudomyces culisetae</name>
    <name type="common">Gut fungus</name>
    <name type="synonym">Smittium culisetae</name>
    <dbReference type="NCBI Taxonomy" id="1213189"/>
    <lineage>
        <taxon>Eukaryota</taxon>
        <taxon>Fungi</taxon>
        <taxon>Fungi incertae sedis</taxon>
        <taxon>Zoopagomycota</taxon>
        <taxon>Kickxellomycotina</taxon>
        <taxon>Harpellomycetes</taxon>
        <taxon>Harpellales</taxon>
        <taxon>Legeriomycetaceae</taxon>
        <taxon>Zancudomyces</taxon>
    </lineage>
</organism>
<accession>A0A1R1PSC5</accession>
<evidence type="ECO:0000313" key="6">
    <source>
        <dbReference type="Proteomes" id="UP000188320"/>
    </source>
</evidence>
<feature type="domain" description="DDB1- and CUL4-associated factor 12 beta-propeller" evidence="4">
    <location>
        <begin position="139"/>
        <end position="251"/>
    </location>
</feature>
<dbReference type="SMART" id="SM00320">
    <property type="entry name" value="WD40"/>
    <property type="match status" value="2"/>
</dbReference>
<dbReference type="SUPFAM" id="SSF50978">
    <property type="entry name" value="WD40 repeat-like"/>
    <property type="match status" value="1"/>
</dbReference>
<dbReference type="Gene3D" id="2.130.10.10">
    <property type="entry name" value="YVTN repeat-like/Quinoprotein amine dehydrogenase"/>
    <property type="match status" value="1"/>
</dbReference>
<dbReference type="Proteomes" id="UP000188320">
    <property type="component" value="Unassembled WGS sequence"/>
</dbReference>
<proteinExistence type="predicted"/>
<comment type="caution">
    <text evidence="5">The sequence shown here is derived from an EMBL/GenBank/DDBJ whole genome shotgun (WGS) entry which is preliminary data.</text>
</comment>
<dbReference type="InterPro" id="IPR015943">
    <property type="entry name" value="WD40/YVTN_repeat-like_dom_sf"/>
</dbReference>
<dbReference type="AlphaFoldDB" id="A0A1R1PSC5"/>
<keyword evidence="1 3" id="KW-0853">WD repeat</keyword>
<sequence>MVVERGAGREIGVYTASYDGKIYHRDIGRDNEVEEISRGDQKDSSSQINCMAIIAGSQSGEKQQSGGLALGAQDDSVYIVRGDKISKIHMEAPAVRLACKGPDTLVGMLTNGTVVDIDVRTETVKVSEGTEGAEATSVAATVRSTDAMVAVAVGYRNGTVRIIKDGAVVELQAVHTREVTQVAFSRCGKLIASGDAAGRINVSDAQTGAPVVAGRWSSHTAAIRALAWASDGQTLVSGALDSHVYVWRVDRAFGAVASELQMHPGGVVGIECIDDRIDGDEKMMIVSAGSDSIVTKSFI</sequence>
<gene>
    <name evidence="5" type="ORF">AX774_g2607</name>
</gene>